<dbReference type="GO" id="GO:0052621">
    <property type="term" value="F:diguanylate cyclase activity"/>
    <property type="evidence" value="ECO:0007669"/>
    <property type="project" value="UniProtKB-EC"/>
</dbReference>
<evidence type="ECO:0000259" key="5">
    <source>
        <dbReference type="PROSITE" id="PS50110"/>
    </source>
</evidence>
<dbReference type="SMART" id="SM00267">
    <property type="entry name" value="GGDEF"/>
    <property type="match status" value="1"/>
</dbReference>
<dbReference type="InterPro" id="IPR000160">
    <property type="entry name" value="GGDEF_dom"/>
</dbReference>
<keyword evidence="4" id="KW-0597">Phosphoprotein</keyword>
<dbReference type="FunFam" id="3.30.70.270:FF:000001">
    <property type="entry name" value="Diguanylate cyclase domain protein"/>
    <property type="match status" value="1"/>
</dbReference>
<evidence type="ECO:0000256" key="4">
    <source>
        <dbReference type="PROSITE-ProRule" id="PRU00169"/>
    </source>
</evidence>
<dbReference type="GO" id="GO:1902201">
    <property type="term" value="P:negative regulation of bacterial-type flagellum-dependent cell motility"/>
    <property type="evidence" value="ECO:0007669"/>
    <property type="project" value="TreeGrafter"/>
</dbReference>
<comment type="caution">
    <text evidence="7">The sequence shown here is derived from an EMBL/GenBank/DDBJ whole genome shotgun (WGS) entry which is preliminary data.</text>
</comment>
<dbReference type="PROSITE" id="PS50887">
    <property type="entry name" value="GGDEF"/>
    <property type="match status" value="1"/>
</dbReference>
<dbReference type="AlphaFoldDB" id="A0A2T5J3N0"/>
<dbReference type="InterPro" id="IPR001789">
    <property type="entry name" value="Sig_transdc_resp-reg_receiver"/>
</dbReference>
<feature type="domain" description="GGDEF" evidence="6">
    <location>
        <begin position="171"/>
        <end position="305"/>
    </location>
</feature>
<dbReference type="SUPFAM" id="SSF55073">
    <property type="entry name" value="Nucleotide cyclase"/>
    <property type="match status" value="1"/>
</dbReference>
<evidence type="ECO:0000259" key="6">
    <source>
        <dbReference type="PROSITE" id="PS50887"/>
    </source>
</evidence>
<dbReference type="SMART" id="SM00448">
    <property type="entry name" value="REC"/>
    <property type="match status" value="1"/>
</dbReference>
<dbReference type="InterPro" id="IPR050469">
    <property type="entry name" value="Diguanylate_Cyclase"/>
</dbReference>
<comment type="catalytic activity">
    <reaction evidence="3">
        <text>2 GTP = 3',3'-c-di-GMP + 2 diphosphate</text>
        <dbReference type="Rhea" id="RHEA:24898"/>
        <dbReference type="ChEBI" id="CHEBI:33019"/>
        <dbReference type="ChEBI" id="CHEBI:37565"/>
        <dbReference type="ChEBI" id="CHEBI:58805"/>
        <dbReference type="EC" id="2.7.7.65"/>
    </reaction>
</comment>
<sequence length="305" mass="34361">MIDPINPVTTRATILVVDDTPANIEVMHAMLAPDYEVLFATNGHEALELAAKTRPDLILLDIIMPEMNGHEVCQRLKSDVVTKDIPIVFVTAMAATDSEEKGLRLGAIDYIVKPFSPAVVKARIANHLELKRYRDLLADLVWIDGLTGARNRRYFDECLPREFRRAMRAHLPLSLMMIDVDYFKQYNDQYGHLAGDDCLKAIVNTLTQLLRRPADVVFRYGGEEFVCLLPDTDANGAAMMAEQVLNRCRKLAVEHKLSPYGIVTLSIGLTTLMPQPEQHVSDLVEIADQALYRAKEEGRNRLYVL</sequence>
<evidence type="ECO:0000256" key="1">
    <source>
        <dbReference type="ARBA" id="ARBA00001946"/>
    </source>
</evidence>
<dbReference type="NCBIfam" id="TIGR00254">
    <property type="entry name" value="GGDEF"/>
    <property type="match status" value="1"/>
</dbReference>
<dbReference type="EMBL" id="QAON01000001">
    <property type="protein sequence ID" value="PTQ91113.1"/>
    <property type="molecule type" value="Genomic_DNA"/>
</dbReference>
<evidence type="ECO:0000256" key="3">
    <source>
        <dbReference type="ARBA" id="ARBA00034247"/>
    </source>
</evidence>
<dbReference type="Gene3D" id="3.40.50.2300">
    <property type="match status" value="1"/>
</dbReference>
<keyword evidence="8" id="KW-1185">Reference proteome</keyword>
<accession>A0A2T5J3N0</accession>
<dbReference type="RefSeq" id="WP_204509243.1">
    <property type="nucleotide sequence ID" value="NZ_QAON01000001.1"/>
</dbReference>
<proteinExistence type="predicted"/>
<gene>
    <name evidence="7" type="ORF">C8N29_101185</name>
</gene>
<dbReference type="InterPro" id="IPR029787">
    <property type="entry name" value="Nucleotide_cyclase"/>
</dbReference>
<dbReference type="GO" id="GO:0000160">
    <property type="term" value="P:phosphorelay signal transduction system"/>
    <property type="evidence" value="ECO:0007669"/>
    <property type="project" value="InterPro"/>
</dbReference>
<dbReference type="PROSITE" id="PS50110">
    <property type="entry name" value="RESPONSE_REGULATORY"/>
    <property type="match status" value="1"/>
</dbReference>
<dbReference type="Gene3D" id="3.30.70.270">
    <property type="match status" value="1"/>
</dbReference>
<feature type="modified residue" description="4-aspartylphosphate" evidence="4">
    <location>
        <position position="61"/>
    </location>
</feature>
<feature type="domain" description="Response regulatory" evidence="5">
    <location>
        <begin position="13"/>
        <end position="128"/>
    </location>
</feature>
<dbReference type="Pfam" id="PF00990">
    <property type="entry name" value="GGDEF"/>
    <property type="match status" value="1"/>
</dbReference>
<organism evidence="7 8">
    <name type="scientific">Agitococcus lubricus</name>
    <dbReference type="NCBI Taxonomy" id="1077255"/>
    <lineage>
        <taxon>Bacteria</taxon>
        <taxon>Pseudomonadati</taxon>
        <taxon>Pseudomonadota</taxon>
        <taxon>Gammaproteobacteria</taxon>
        <taxon>Moraxellales</taxon>
        <taxon>Moraxellaceae</taxon>
        <taxon>Agitococcus</taxon>
    </lineage>
</organism>
<name>A0A2T5J3N0_9GAMM</name>
<dbReference type="PANTHER" id="PTHR45138">
    <property type="entry name" value="REGULATORY COMPONENTS OF SENSORY TRANSDUCTION SYSTEM"/>
    <property type="match status" value="1"/>
</dbReference>
<dbReference type="GO" id="GO:0005886">
    <property type="term" value="C:plasma membrane"/>
    <property type="evidence" value="ECO:0007669"/>
    <property type="project" value="TreeGrafter"/>
</dbReference>
<comment type="cofactor">
    <cofactor evidence="1">
        <name>Mg(2+)</name>
        <dbReference type="ChEBI" id="CHEBI:18420"/>
    </cofactor>
</comment>
<protein>
    <recommendedName>
        <fullName evidence="2">diguanylate cyclase</fullName>
        <ecNumber evidence="2">2.7.7.65</ecNumber>
    </recommendedName>
</protein>
<dbReference type="PANTHER" id="PTHR45138:SF9">
    <property type="entry name" value="DIGUANYLATE CYCLASE DGCM-RELATED"/>
    <property type="match status" value="1"/>
</dbReference>
<dbReference type="CDD" id="cd01949">
    <property type="entry name" value="GGDEF"/>
    <property type="match status" value="1"/>
</dbReference>
<dbReference type="Pfam" id="PF00072">
    <property type="entry name" value="Response_reg"/>
    <property type="match status" value="1"/>
</dbReference>
<reference evidence="7 8" key="1">
    <citation type="submission" date="2018-04" db="EMBL/GenBank/DDBJ databases">
        <title>Genomic Encyclopedia of Archaeal and Bacterial Type Strains, Phase II (KMG-II): from individual species to whole genera.</title>
        <authorList>
            <person name="Goeker M."/>
        </authorList>
    </citation>
    <scope>NUCLEOTIDE SEQUENCE [LARGE SCALE GENOMIC DNA]</scope>
    <source>
        <strain evidence="7 8">DSM 5822</strain>
    </source>
</reference>
<dbReference type="Proteomes" id="UP000244223">
    <property type="component" value="Unassembled WGS sequence"/>
</dbReference>
<dbReference type="SUPFAM" id="SSF52172">
    <property type="entry name" value="CheY-like"/>
    <property type="match status" value="1"/>
</dbReference>
<evidence type="ECO:0000313" key="8">
    <source>
        <dbReference type="Proteomes" id="UP000244223"/>
    </source>
</evidence>
<dbReference type="InterPro" id="IPR011006">
    <property type="entry name" value="CheY-like_superfamily"/>
</dbReference>
<dbReference type="InterPro" id="IPR043128">
    <property type="entry name" value="Rev_trsase/Diguanyl_cyclase"/>
</dbReference>
<evidence type="ECO:0000313" key="7">
    <source>
        <dbReference type="EMBL" id="PTQ91113.1"/>
    </source>
</evidence>
<evidence type="ECO:0000256" key="2">
    <source>
        <dbReference type="ARBA" id="ARBA00012528"/>
    </source>
</evidence>
<dbReference type="EC" id="2.7.7.65" evidence="2"/>
<dbReference type="GO" id="GO:0043709">
    <property type="term" value="P:cell adhesion involved in single-species biofilm formation"/>
    <property type="evidence" value="ECO:0007669"/>
    <property type="project" value="TreeGrafter"/>
</dbReference>